<evidence type="ECO:0000313" key="5">
    <source>
        <dbReference type="Proteomes" id="UP000274756"/>
    </source>
</evidence>
<feature type="domain" description="CEP76/DRC7 peptidase-like" evidence="2">
    <location>
        <begin position="259"/>
        <end position="330"/>
    </location>
</feature>
<feature type="transmembrane region" description="Helical" evidence="1">
    <location>
        <begin position="457"/>
        <end position="480"/>
    </location>
</feature>
<dbReference type="EMBL" id="UYYG01000001">
    <property type="protein sequence ID" value="VDN50112.1"/>
    <property type="molecule type" value="Genomic_DNA"/>
</dbReference>
<keyword evidence="5" id="KW-1185">Reference proteome</keyword>
<dbReference type="OrthoDB" id="2162143at2759"/>
<organism evidence="4 6">
    <name type="scientific">Dracunculus medinensis</name>
    <name type="common">Guinea worm</name>
    <dbReference type="NCBI Taxonomy" id="318479"/>
    <lineage>
        <taxon>Eukaryota</taxon>
        <taxon>Metazoa</taxon>
        <taxon>Ecdysozoa</taxon>
        <taxon>Nematoda</taxon>
        <taxon>Chromadorea</taxon>
        <taxon>Rhabditida</taxon>
        <taxon>Spirurina</taxon>
        <taxon>Dracunculoidea</taxon>
        <taxon>Dracunculidae</taxon>
        <taxon>Dracunculus</taxon>
    </lineage>
</organism>
<evidence type="ECO:0000256" key="1">
    <source>
        <dbReference type="SAM" id="Phobius"/>
    </source>
</evidence>
<accession>A0A0N4U7A1</accession>
<dbReference type="PANTHER" id="PTHR20837:SF0">
    <property type="entry name" value="COILED-COIL AND C2 DOMAIN-CONTAINING PROTEIN 2A"/>
    <property type="match status" value="1"/>
</dbReference>
<dbReference type="STRING" id="318479.A0A0N4U7A1"/>
<dbReference type="Proteomes" id="UP000274756">
    <property type="component" value="Unassembled WGS sequence"/>
</dbReference>
<dbReference type="GO" id="GO:1904491">
    <property type="term" value="P:protein localization to ciliary transition zone"/>
    <property type="evidence" value="ECO:0007669"/>
    <property type="project" value="TreeGrafter"/>
</dbReference>
<dbReference type="Proteomes" id="UP000038040">
    <property type="component" value="Unplaced"/>
</dbReference>
<dbReference type="PANTHER" id="PTHR20837">
    <property type="entry name" value="CENTROSOMAL PROTEIN-RELATED"/>
    <property type="match status" value="1"/>
</dbReference>
<keyword evidence="1" id="KW-0812">Transmembrane</keyword>
<protein>
    <submittedName>
        <fullName evidence="6">C2 DOCK-type domain-containing protein</fullName>
    </submittedName>
</protein>
<dbReference type="GO" id="GO:1905515">
    <property type="term" value="P:non-motile cilium assembly"/>
    <property type="evidence" value="ECO:0007669"/>
    <property type="project" value="TreeGrafter"/>
</dbReference>
<evidence type="ECO:0000313" key="3">
    <source>
        <dbReference type="EMBL" id="VDN50112.1"/>
    </source>
</evidence>
<dbReference type="GO" id="GO:0035869">
    <property type="term" value="C:ciliary transition zone"/>
    <property type="evidence" value="ECO:0007669"/>
    <property type="project" value="TreeGrafter"/>
</dbReference>
<evidence type="ECO:0000313" key="6">
    <source>
        <dbReference type="WBParaSite" id="DME_0000285601-mRNA-1"/>
    </source>
</evidence>
<keyword evidence="1" id="KW-1133">Transmembrane helix</keyword>
<feature type="transmembrane region" description="Helical" evidence="1">
    <location>
        <begin position="234"/>
        <end position="257"/>
    </location>
</feature>
<proteinExistence type="predicted"/>
<keyword evidence="1" id="KW-0472">Membrane</keyword>
<name>A0A0N4U7A1_DRAME</name>
<dbReference type="InterPro" id="IPR052434">
    <property type="entry name" value="Tectonic-like_complex_comp"/>
</dbReference>
<evidence type="ECO:0000259" key="2">
    <source>
        <dbReference type="Pfam" id="PF24656"/>
    </source>
</evidence>
<dbReference type="Pfam" id="PF24656">
    <property type="entry name" value="CEPT76_peptidase"/>
    <property type="match status" value="1"/>
</dbReference>
<reference evidence="6" key="1">
    <citation type="submission" date="2017-02" db="UniProtKB">
        <authorList>
            <consortium name="WormBaseParasite"/>
        </authorList>
    </citation>
    <scope>IDENTIFICATION</scope>
</reference>
<reference evidence="3 5" key="2">
    <citation type="submission" date="2018-11" db="EMBL/GenBank/DDBJ databases">
        <authorList>
            <consortium name="Pathogen Informatics"/>
        </authorList>
    </citation>
    <scope>NUCLEOTIDE SEQUENCE [LARGE SCALE GENOMIC DNA]</scope>
</reference>
<dbReference type="WBParaSite" id="DME_0000285601-mRNA-1">
    <property type="protein sequence ID" value="DME_0000285601-mRNA-1"/>
    <property type="gene ID" value="DME_0000285601"/>
</dbReference>
<gene>
    <name evidence="3" type="ORF">DME_LOCUS85</name>
</gene>
<sequence>MDQLIAIYYFRSPNNNNKMSTVRGKLYCTALWANSVSVKKQKDNIIFHFFQGKEEKKNNFELIPSSLKLCDDDCIESDVSLKSRFLNNSKILKRCSYNKRIQTIEDIIREEPLPTFFNAFGTFLFRQNKTSRKLKPVKPNVEYHIMVNIQSAINLAERIEGGLKPFVIARFQFVKLKDKICCFKVVSKLDSDNREPNSIHEQVEYCWMGFVRIPFSTIYGNGKKIKGSAQYLSYYVYICIHTYIYIYIYITKIFAVFSGERSAFVLIELSKVMLLLNPSDGNTYYVNDAFCPLKQVGCAINNCNIYGNIQPYDHPSQMSFNFKSINHWKAIFETDVNDIESVQPSLITYTKTNAESVMELRSTLEREIRLKFDESRPYGIPHWNVLISRMLRELLNELDSMNPINDINCIENRLSELRRAYKINLTIFRQSYTNVDSIIEHVLHTNLHMNSDQRLQFAFALHINAFVCNILSVSIAIASLSPLSS</sequence>
<dbReference type="InterPro" id="IPR056290">
    <property type="entry name" value="CEPT76/DRC7_peptidase-like_dom"/>
</dbReference>
<evidence type="ECO:0000313" key="4">
    <source>
        <dbReference type="Proteomes" id="UP000038040"/>
    </source>
</evidence>
<dbReference type="AlphaFoldDB" id="A0A0N4U7A1"/>